<evidence type="ECO:0000313" key="6">
    <source>
        <dbReference type="EMBL" id="KAK5966100.1"/>
    </source>
</evidence>
<dbReference type="AlphaFoldDB" id="A0AAN8FBK7"/>
<evidence type="ECO:0000313" key="7">
    <source>
        <dbReference type="Proteomes" id="UP001331761"/>
    </source>
</evidence>
<keyword evidence="4" id="KW-0472">Membrane</keyword>
<keyword evidence="2" id="KW-0812">Transmembrane</keyword>
<evidence type="ECO:0000256" key="4">
    <source>
        <dbReference type="ARBA" id="ARBA00023136"/>
    </source>
</evidence>
<dbReference type="Pfam" id="PF01094">
    <property type="entry name" value="ANF_receptor"/>
    <property type="match status" value="1"/>
</dbReference>
<evidence type="ECO:0000259" key="5">
    <source>
        <dbReference type="Pfam" id="PF01094"/>
    </source>
</evidence>
<dbReference type="InterPro" id="IPR001828">
    <property type="entry name" value="ANF_lig-bd_rcpt"/>
</dbReference>
<dbReference type="GO" id="GO:0038023">
    <property type="term" value="F:signaling receptor activity"/>
    <property type="evidence" value="ECO:0007669"/>
    <property type="project" value="TreeGrafter"/>
</dbReference>
<evidence type="ECO:0000256" key="1">
    <source>
        <dbReference type="ARBA" id="ARBA00004370"/>
    </source>
</evidence>
<comment type="caution">
    <text evidence="6">The sequence shown here is derived from an EMBL/GenBank/DDBJ whole genome shotgun (WGS) entry which is preliminary data.</text>
</comment>
<dbReference type="GO" id="GO:0017046">
    <property type="term" value="F:peptide hormone binding"/>
    <property type="evidence" value="ECO:0007669"/>
    <property type="project" value="TreeGrafter"/>
</dbReference>
<accession>A0AAN8FBK7</accession>
<dbReference type="Gene3D" id="3.40.50.2300">
    <property type="match status" value="2"/>
</dbReference>
<protein>
    <recommendedName>
        <fullName evidence="5">Receptor ligand binding region domain-containing protein</fullName>
    </recommendedName>
</protein>
<organism evidence="6 7">
    <name type="scientific">Trichostrongylus colubriformis</name>
    <name type="common">Black scour worm</name>
    <dbReference type="NCBI Taxonomy" id="6319"/>
    <lineage>
        <taxon>Eukaryota</taxon>
        <taxon>Metazoa</taxon>
        <taxon>Ecdysozoa</taxon>
        <taxon>Nematoda</taxon>
        <taxon>Chromadorea</taxon>
        <taxon>Rhabditida</taxon>
        <taxon>Rhabditina</taxon>
        <taxon>Rhabditomorpha</taxon>
        <taxon>Strongyloidea</taxon>
        <taxon>Trichostrongylidae</taxon>
        <taxon>Trichostrongylus</taxon>
    </lineage>
</organism>
<sequence>MQRLLLLLAIRNVVPYKPVSVIHPVHITVPLPLEDDTDELKNPFGLSILKVRPVIDLALDDAYRKFQYVPPDSMAVTYRDSRLSDAHGPNVAIQQLVKNRLDCIIGYAFVYALAPVARMCPYWQDDDSNGIPVITSIGLTMNLDNKMEYQTMTRISGPYKVVAQSVLALFQYHKWTRHVFLFHHVKRSASAVGECFLLMASIQATVRQVINMEHNFFTFNQNERVNRNQYKNYLKQSSFLGKAKESNNDKFGLTIERARPVIDIAVEDVVKSGRMPPGWVNLTFWDDRYWEDSNLAERYATVGMVQAYCERRLDAILGFADSYGLATVTKVSAGLNGGVPVLTTAGMPSELNLKKTYPFLIRMQGSYRQLAVSLYQLVAYQNPADSDQVQPPKNASSICLNYLKMMFFYHDKKRAVNKLRDSESPKSDVSSSHCYFSLYAIKNYFTEKSTIFKREWQLSTPSYAFDEEVPRTRETTKQWLGEVSMEANGGSIVIDCSYCLQLCFASFCFVTCFLFWTFCE</sequence>
<dbReference type="PANTHER" id="PTHR44755">
    <property type="entry name" value="NATRIURETIC PEPTIDE RECEPTOR 3-RELATED"/>
    <property type="match status" value="1"/>
</dbReference>
<dbReference type="InterPro" id="IPR052612">
    <property type="entry name" value="ANP_Clearance_Receptor"/>
</dbReference>
<evidence type="ECO:0000256" key="2">
    <source>
        <dbReference type="ARBA" id="ARBA00022692"/>
    </source>
</evidence>
<dbReference type="GO" id="GO:0007165">
    <property type="term" value="P:signal transduction"/>
    <property type="evidence" value="ECO:0007669"/>
    <property type="project" value="TreeGrafter"/>
</dbReference>
<dbReference type="GO" id="GO:0016020">
    <property type="term" value="C:membrane"/>
    <property type="evidence" value="ECO:0007669"/>
    <property type="project" value="UniProtKB-SubCell"/>
</dbReference>
<keyword evidence="7" id="KW-1185">Reference proteome</keyword>
<dbReference type="InterPro" id="IPR028082">
    <property type="entry name" value="Peripla_BP_I"/>
</dbReference>
<dbReference type="SUPFAM" id="SSF53822">
    <property type="entry name" value="Periplasmic binding protein-like I"/>
    <property type="match status" value="2"/>
</dbReference>
<name>A0AAN8FBK7_TRICO</name>
<evidence type="ECO:0000256" key="3">
    <source>
        <dbReference type="ARBA" id="ARBA00022989"/>
    </source>
</evidence>
<reference evidence="6 7" key="1">
    <citation type="submission" date="2019-10" db="EMBL/GenBank/DDBJ databases">
        <title>Assembly and Annotation for the nematode Trichostrongylus colubriformis.</title>
        <authorList>
            <person name="Martin J."/>
        </authorList>
    </citation>
    <scope>NUCLEOTIDE SEQUENCE [LARGE SCALE GENOMIC DNA]</scope>
    <source>
        <strain evidence="6">G859</strain>
        <tissue evidence="6">Whole worm</tissue>
    </source>
</reference>
<feature type="domain" description="Receptor ligand binding region" evidence="5">
    <location>
        <begin position="51"/>
        <end position="184"/>
    </location>
</feature>
<dbReference type="Proteomes" id="UP001331761">
    <property type="component" value="Unassembled WGS sequence"/>
</dbReference>
<keyword evidence="3" id="KW-1133">Transmembrane helix</keyword>
<comment type="subcellular location">
    <subcellularLocation>
        <location evidence="1">Membrane</location>
    </subcellularLocation>
</comment>
<proteinExistence type="predicted"/>
<dbReference type="PANTHER" id="PTHR44755:SF10">
    <property type="entry name" value="RECEPTOR LIGAND BINDING REGION DOMAIN-CONTAINING PROTEIN"/>
    <property type="match status" value="1"/>
</dbReference>
<gene>
    <name evidence="6" type="ORF">GCK32_003000</name>
</gene>
<dbReference type="EMBL" id="WIXE01023878">
    <property type="protein sequence ID" value="KAK5966100.1"/>
    <property type="molecule type" value="Genomic_DNA"/>
</dbReference>